<dbReference type="PRINTS" id="PR00503">
    <property type="entry name" value="BROMODOMAIN"/>
</dbReference>
<dbReference type="InterPro" id="IPR027353">
    <property type="entry name" value="NET_dom"/>
</dbReference>
<evidence type="ECO:0000313" key="9">
    <source>
        <dbReference type="Proteomes" id="UP000237105"/>
    </source>
</evidence>
<evidence type="ECO:0000256" key="4">
    <source>
        <dbReference type="PROSITE-ProRule" id="PRU00035"/>
    </source>
</evidence>
<dbReference type="OrthoDB" id="21449at2759"/>
<keyword evidence="3" id="KW-0804">Transcription</keyword>
<dbReference type="PROSITE" id="PS50014">
    <property type="entry name" value="BROMODOMAIN_2"/>
    <property type="match status" value="1"/>
</dbReference>
<evidence type="ECO:0000256" key="1">
    <source>
        <dbReference type="ARBA" id="ARBA00023015"/>
    </source>
</evidence>
<dbReference type="InterPro" id="IPR036427">
    <property type="entry name" value="Bromodomain-like_sf"/>
</dbReference>
<dbReference type="AlphaFoldDB" id="A0A2P5BA75"/>
<evidence type="ECO:0000313" key="8">
    <source>
        <dbReference type="EMBL" id="PON45688.1"/>
    </source>
</evidence>
<dbReference type="STRING" id="3476.A0A2P5BA75"/>
<feature type="compositionally biased region" description="Basic and acidic residues" evidence="5">
    <location>
        <begin position="265"/>
        <end position="274"/>
    </location>
</feature>
<dbReference type="InterPro" id="IPR001487">
    <property type="entry name" value="Bromodomain"/>
</dbReference>
<dbReference type="InterPro" id="IPR037377">
    <property type="entry name" value="GTE_bromo"/>
</dbReference>
<evidence type="ECO:0000259" key="6">
    <source>
        <dbReference type="PROSITE" id="PS50014"/>
    </source>
</evidence>
<dbReference type="SMART" id="SM00297">
    <property type="entry name" value="BROMO"/>
    <property type="match status" value="1"/>
</dbReference>
<gene>
    <name evidence="8" type="ORF">PanWU01x14_256800</name>
</gene>
<dbReference type="Gene3D" id="1.20.920.10">
    <property type="entry name" value="Bromodomain-like"/>
    <property type="match status" value="1"/>
</dbReference>
<dbReference type="EMBL" id="JXTB01000325">
    <property type="protein sequence ID" value="PON45688.1"/>
    <property type="molecule type" value="Genomic_DNA"/>
</dbReference>
<dbReference type="SUPFAM" id="SSF47370">
    <property type="entry name" value="Bromodomain"/>
    <property type="match status" value="1"/>
</dbReference>
<feature type="region of interest" description="Disordered" evidence="5">
    <location>
        <begin position="190"/>
        <end position="274"/>
    </location>
</feature>
<feature type="compositionally biased region" description="Basic and acidic residues" evidence="5">
    <location>
        <begin position="355"/>
        <end position="365"/>
    </location>
</feature>
<feature type="region of interest" description="Disordered" evidence="5">
    <location>
        <begin position="1"/>
        <end position="69"/>
    </location>
</feature>
<proteinExistence type="predicted"/>
<reference evidence="9" key="1">
    <citation type="submission" date="2016-06" db="EMBL/GenBank/DDBJ databases">
        <title>Parallel loss of symbiosis genes in relatives of nitrogen-fixing non-legume Parasponia.</title>
        <authorList>
            <person name="Van Velzen R."/>
            <person name="Holmer R."/>
            <person name="Bu F."/>
            <person name="Rutten L."/>
            <person name="Van Zeijl A."/>
            <person name="Liu W."/>
            <person name="Santuari L."/>
            <person name="Cao Q."/>
            <person name="Sharma T."/>
            <person name="Shen D."/>
            <person name="Roswanjaya Y."/>
            <person name="Wardhani T."/>
            <person name="Kalhor M.S."/>
            <person name="Jansen J."/>
            <person name="Van den Hoogen J."/>
            <person name="Gungor B."/>
            <person name="Hartog M."/>
            <person name="Hontelez J."/>
            <person name="Verver J."/>
            <person name="Yang W.-C."/>
            <person name="Schijlen E."/>
            <person name="Repin R."/>
            <person name="Schilthuizen M."/>
            <person name="Schranz E."/>
            <person name="Heidstra R."/>
            <person name="Miyata K."/>
            <person name="Fedorova E."/>
            <person name="Kohlen W."/>
            <person name="Bisseling T."/>
            <person name="Smit S."/>
            <person name="Geurts R."/>
        </authorList>
    </citation>
    <scope>NUCLEOTIDE SEQUENCE [LARGE SCALE GENOMIC DNA]</scope>
    <source>
        <strain evidence="9">cv. WU1-14</strain>
    </source>
</reference>
<dbReference type="InterPro" id="IPR038336">
    <property type="entry name" value="NET_sf"/>
</dbReference>
<comment type="caution">
    <text evidence="8">The sequence shown here is derived from an EMBL/GenBank/DDBJ whole genome shotgun (WGS) entry which is preliminary data.</text>
</comment>
<evidence type="ECO:0000259" key="7">
    <source>
        <dbReference type="PROSITE" id="PS51525"/>
    </source>
</evidence>
<organism evidence="8 9">
    <name type="scientific">Parasponia andersonii</name>
    <name type="common">Sponia andersonii</name>
    <dbReference type="NCBI Taxonomy" id="3476"/>
    <lineage>
        <taxon>Eukaryota</taxon>
        <taxon>Viridiplantae</taxon>
        <taxon>Streptophyta</taxon>
        <taxon>Embryophyta</taxon>
        <taxon>Tracheophyta</taxon>
        <taxon>Spermatophyta</taxon>
        <taxon>Magnoliopsida</taxon>
        <taxon>eudicotyledons</taxon>
        <taxon>Gunneridae</taxon>
        <taxon>Pentapetalae</taxon>
        <taxon>rosids</taxon>
        <taxon>fabids</taxon>
        <taxon>Rosales</taxon>
        <taxon>Cannabaceae</taxon>
        <taxon>Parasponia</taxon>
    </lineage>
</organism>
<dbReference type="Pfam" id="PF17035">
    <property type="entry name" value="BET"/>
    <property type="match status" value="1"/>
</dbReference>
<keyword evidence="9" id="KW-1185">Reference proteome</keyword>
<dbReference type="Pfam" id="PF00439">
    <property type="entry name" value="Bromodomain"/>
    <property type="match status" value="1"/>
</dbReference>
<dbReference type="Proteomes" id="UP000237105">
    <property type="component" value="Unassembled WGS sequence"/>
</dbReference>
<evidence type="ECO:0000256" key="5">
    <source>
        <dbReference type="SAM" id="MobiDB-lite"/>
    </source>
</evidence>
<dbReference type="CDD" id="cd05506">
    <property type="entry name" value="Bromo_plant1"/>
    <property type="match status" value="1"/>
</dbReference>
<dbReference type="PROSITE" id="PS51525">
    <property type="entry name" value="NET"/>
    <property type="match status" value="1"/>
</dbReference>
<sequence>MRVNSELGSGGHRDADTVRGLNSSVAENSHGVGDLVGKEKRTPKGNQPSRDSNKKPKSKREKGDDREMKFGQSKDKYWSQLFKSCGSLLEKLMKHKFGWVFNVPVDVKGLGLHDYNAIIKHPMDLGTVKTRLNKTWYKSPIEFAEDVRLTFRNAMLYNPKGQDVHAMAEQLSKIFEDKWAVIEKEYNLNRRDGSAQSQDADLPRPTSRKVQAPTPVLPAPSPPASAPAMRTLDRAESVTKPVDPKLVTESLGNGGRTPVSKKPKAKDPDKRDMTYEEKQRLSTSLQNLPSEKLDNVVQIIKKRNPGLSQQEDEIEVDIASLEAETLWELDRFVINYKKSLSKNKRKAEVALHSRPDVGHGIEKRNIKPSATEVLEGSKTDSDGDGSSPCGSD</sequence>
<feature type="domain" description="NET" evidence="7">
    <location>
        <begin position="263"/>
        <end position="344"/>
    </location>
</feature>
<dbReference type="Gene3D" id="1.20.1270.220">
    <property type="match status" value="1"/>
</dbReference>
<keyword evidence="2 4" id="KW-0103">Bromodomain</keyword>
<feature type="region of interest" description="Disordered" evidence="5">
    <location>
        <begin position="355"/>
        <end position="392"/>
    </location>
</feature>
<evidence type="ECO:0000256" key="2">
    <source>
        <dbReference type="ARBA" id="ARBA00023117"/>
    </source>
</evidence>
<protein>
    <submittedName>
        <fullName evidence="8">Bromodomain containing protein</fullName>
    </submittedName>
</protein>
<name>A0A2P5BA75_PARAD</name>
<keyword evidence="1" id="KW-0805">Transcription regulation</keyword>
<feature type="compositionally biased region" description="Pro residues" evidence="5">
    <location>
        <begin position="215"/>
        <end position="225"/>
    </location>
</feature>
<accession>A0A2P5BA75</accession>
<dbReference type="PANTHER" id="PTHR45926">
    <property type="entry name" value="OSJNBA0053K19.4 PROTEIN"/>
    <property type="match status" value="1"/>
</dbReference>
<evidence type="ECO:0000256" key="3">
    <source>
        <dbReference type="ARBA" id="ARBA00023163"/>
    </source>
</evidence>
<feature type="domain" description="Bromo" evidence="6">
    <location>
        <begin position="93"/>
        <end position="165"/>
    </location>
</feature>